<accession>A0A1B2HVJ1</accession>
<dbReference type="GO" id="GO:0005975">
    <property type="term" value="P:carbohydrate metabolic process"/>
    <property type="evidence" value="ECO:0007669"/>
    <property type="project" value="UniProtKB-ARBA"/>
</dbReference>
<evidence type="ECO:0000313" key="2">
    <source>
        <dbReference type="Proteomes" id="UP000093053"/>
    </source>
</evidence>
<reference evidence="1 2" key="1">
    <citation type="submission" date="2016-07" db="EMBL/GenBank/DDBJ databases">
        <title>Complete genome sequence of the Lentzea guizhouensis DHS C013.</title>
        <authorList>
            <person name="Cao C."/>
        </authorList>
    </citation>
    <scope>NUCLEOTIDE SEQUENCE [LARGE SCALE GENOMIC DNA]</scope>
    <source>
        <strain evidence="1 2">DHS C013</strain>
    </source>
</reference>
<dbReference type="KEGG" id="led:BBK82_43005"/>
<name>A0A1B2HVJ1_9PSEU</name>
<evidence type="ECO:0000313" key="1">
    <source>
        <dbReference type="EMBL" id="ANZ41718.1"/>
    </source>
</evidence>
<dbReference type="STRING" id="1586287.BBK82_43005"/>
<dbReference type="SUPFAM" id="SSF81296">
    <property type="entry name" value="E set domains"/>
    <property type="match status" value="1"/>
</dbReference>
<sequence length="92" mass="10282">MIRVMPAKDQQMRVTWALPRHEPSGPVSVVGDFNDWTPGATELRPRSNGRRSATVVVPKGTTLRFRYLGSDGHWFDDEDAAARDEQGCLITV</sequence>
<dbReference type="Gene3D" id="2.60.40.10">
    <property type="entry name" value="Immunoglobulins"/>
    <property type="match status" value="1"/>
</dbReference>
<keyword evidence="2" id="KW-1185">Reference proteome</keyword>
<dbReference type="AlphaFoldDB" id="A0A1B2HVJ1"/>
<organism evidence="1 2">
    <name type="scientific">Lentzea guizhouensis</name>
    <dbReference type="NCBI Taxonomy" id="1586287"/>
    <lineage>
        <taxon>Bacteria</taxon>
        <taxon>Bacillati</taxon>
        <taxon>Actinomycetota</taxon>
        <taxon>Actinomycetes</taxon>
        <taxon>Pseudonocardiales</taxon>
        <taxon>Pseudonocardiaceae</taxon>
        <taxon>Lentzea</taxon>
    </lineage>
</organism>
<gene>
    <name evidence="1" type="ORF">BBK82_43005</name>
</gene>
<dbReference type="OrthoDB" id="9811945at2"/>
<dbReference type="Proteomes" id="UP000093053">
    <property type="component" value="Chromosome"/>
</dbReference>
<dbReference type="InterPro" id="IPR014756">
    <property type="entry name" value="Ig_E-set"/>
</dbReference>
<proteinExistence type="predicted"/>
<protein>
    <submittedName>
        <fullName evidence="1">Isoamylase</fullName>
    </submittedName>
</protein>
<dbReference type="InterPro" id="IPR013783">
    <property type="entry name" value="Ig-like_fold"/>
</dbReference>
<dbReference type="EMBL" id="CP016793">
    <property type="protein sequence ID" value="ANZ41718.1"/>
    <property type="molecule type" value="Genomic_DNA"/>
</dbReference>